<comment type="caution">
    <text evidence="1">The sequence shown here is derived from an EMBL/GenBank/DDBJ whole genome shotgun (WGS) entry which is preliminary data.</text>
</comment>
<accession>A0ABQ4AWD4</accession>
<gene>
    <name evidence="1" type="ORF">Alo02nite_80640</name>
</gene>
<reference evidence="1 2" key="1">
    <citation type="submission" date="2021-01" db="EMBL/GenBank/DDBJ databases">
        <title>Whole genome shotgun sequence of Actinoplanes lobatus NBRC 12513.</title>
        <authorList>
            <person name="Komaki H."/>
            <person name="Tamura T."/>
        </authorList>
    </citation>
    <scope>NUCLEOTIDE SEQUENCE [LARGE SCALE GENOMIC DNA]</scope>
    <source>
        <strain evidence="1 2">NBRC 12513</strain>
    </source>
</reference>
<name>A0ABQ4AWD4_9ACTN</name>
<sequence>MPPLRAFSYGGGVQSTAALVLSARGRIDFPAFIFANVGDDSEDPLTLDYVARYAKPFAAAHGIDLVEVRRDRRDGTVETLYGRLTREGSRSLPIPVRMANGKPGTRSCTADFKIKLVGRWLKAHGARPDRRAVVGIGISLDEIERVNKRRAAPYETPVYPLIGVGEETGLLLRRQDCERIITAAGLPIPAKSACWFCPFHRPSTWAEMRRDRPELFARACDLETLLNERRDMLGRDHVYLTRYARPLADAIPAAQAMLPIFDVSELDDAVCDNGACFT</sequence>
<organism evidence="1 2">
    <name type="scientific">Actinoplanes lobatus</name>
    <dbReference type="NCBI Taxonomy" id="113568"/>
    <lineage>
        <taxon>Bacteria</taxon>
        <taxon>Bacillati</taxon>
        <taxon>Actinomycetota</taxon>
        <taxon>Actinomycetes</taxon>
        <taxon>Micromonosporales</taxon>
        <taxon>Micromonosporaceae</taxon>
        <taxon>Actinoplanes</taxon>
    </lineage>
</organism>
<dbReference type="RefSeq" id="WP_229807421.1">
    <property type="nucleotide sequence ID" value="NZ_BOMP01000156.1"/>
</dbReference>
<evidence type="ECO:0000313" key="2">
    <source>
        <dbReference type="Proteomes" id="UP000631312"/>
    </source>
</evidence>
<dbReference type="SUPFAM" id="SSF52402">
    <property type="entry name" value="Adenine nucleotide alpha hydrolases-like"/>
    <property type="match status" value="1"/>
</dbReference>
<dbReference type="Proteomes" id="UP000631312">
    <property type="component" value="Unassembled WGS sequence"/>
</dbReference>
<proteinExistence type="predicted"/>
<dbReference type="InterPro" id="IPR014729">
    <property type="entry name" value="Rossmann-like_a/b/a_fold"/>
</dbReference>
<evidence type="ECO:0000313" key="1">
    <source>
        <dbReference type="EMBL" id="GIE45166.1"/>
    </source>
</evidence>
<dbReference type="EMBL" id="BOMP01000156">
    <property type="protein sequence ID" value="GIE45166.1"/>
    <property type="molecule type" value="Genomic_DNA"/>
</dbReference>
<dbReference type="Gene3D" id="3.40.50.620">
    <property type="entry name" value="HUPs"/>
    <property type="match status" value="1"/>
</dbReference>
<protein>
    <submittedName>
        <fullName evidence="1">Phosphoadenosine phosphosulfate reductase</fullName>
    </submittedName>
</protein>
<keyword evidence="2" id="KW-1185">Reference proteome</keyword>